<organism evidence="16 18">
    <name type="scientific">Plectus sambesii</name>
    <dbReference type="NCBI Taxonomy" id="2011161"/>
    <lineage>
        <taxon>Eukaryota</taxon>
        <taxon>Metazoa</taxon>
        <taxon>Ecdysozoa</taxon>
        <taxon>Nematoda</taxon>
        <taxon>Chromadorea</taxon>
        <taxon>Plectida</taxon>
        <taxon>Plectina</taxon>
        <taxon>Plectoidea</taxon>
        <taxon>Plectidae</taxon>
        <taxon>Plectus</taxon>
    </lineage>
</organism>
<sequence>MTKDDYDSDDSIPSDPQLNKVMNNLDKTSASKLDDMPVQSDTRWRKVKHILVEGGMGSSCHGIPHIAEAHTTRVIWFWSIILLVFLVAFIYLFYTTIEQYLAYGKTVNMIMGVDEIDFPAVTICNINPYKQSAIENVDALNALLVVYQTATKAGDSN</sequence>
<dbReference type="GO" id="GO:0005886">
    <property type="term" value="C:plasma membrane"/>
    <property type="evidence" value="ECO:0007669"/>
    <property type="project" value="TreeGrafter"/>
</dbReference>
<evidence type="ECO:0000256" key="13">
    <source>
        <dbReference type="RuleBase" id="RU000679"/>
    </source>
</evidence>
<feature type="transmembrane region" description="Helical" evidence="15">
    <location>
        <begin position="75"/>
        <end position="94"/>
    </location>
</feature>
<accession>A0A914WVA8</accession>
<dbReference type="AlphaFoldDB" id="A0A914WVA8"/>
<keyword evidence="12 13" id="KW-0407">Ion channel</keyword>
<evidence type="ECO:0000256" key="9">
    <source>
        <dbReference type="ARBA" id="ARBA00023136"/>
    </source>
</evidence>
<evidence type="ECO:0000256" key="7">
    <source>
        <dbReference type="ARBA" id="ARBA00023053"/>
    </source>
</evidence>
<proteinExistence type="inferred from homology"/>
<dbReference type="InterPro" id="IPR001873">
    <property type="entry name" value="ENaC"/>
</dbReference>
<comment type="similarity">
    <text evidence="2 13">Belongs to the amiloride-sensitive sodium channel (TC 1.A.6) family.</text>
</comment>
<keyword evidence="6 15" id="KW-1133">Transmembrane helix</keyword>
<evidence type="ECO:0000256" key="4">
    <source>
        <dbReference type="ARBA" id="ARBA00022461"/>
    </source>
</evidence>
<dbReference type="Pfam" id="PF00858">
    <property type="entry name" value="ASC"/>
    <property type="match status" value="1"/>
</dbReference>
<keyword evidence="10" id="KW-0325">Glycoprotein</keyword>
<dbReference type="WBParaSite" id="PSAMB.scaffold5375size11838.g26470.t1">
    <property type="protein sequence ID" value="PSAMB.scaffold5375size11838.g26470.t1"/>
    <property type="gene ID" value="PSAMB.scaffold5375size11838.g26470"/>
</dbReference>
<evidence type="ECO:0000256" key="8">
    <source>
        <dbReference type="ARBA" id="ARBA00023065"/>
    </source>
</evidence>
<keyword evidence="8 13" id="KW-0406">Ion transport</keyword>
<name>A0A914WVA8_9BILA</name>
<dbReference type="GO" id="GO:0015280">
    <property type="term" value="F:ligand-gated sodium channel activity"/>
    <property type="evidence" value="ECO:0007669"/>
    <property type="project" value="TreeGrafter"/>
</dbReference>
<evidence type="ECO:0000313" key="17">
    <source>
        <dbReference type="WBParaSite" id="PSAMB.scaffold2970size20307.g19772.t1"/>
    </source>
</evidence>
<dbReference type="PRINTS" id="PR01078">
    <property type="entry name" value="AMINACHANNEL"/>
</dbReference>
<evidence type="ECO:0000256" key="5">
    <source>
        <dbReference type="ARBA" id="ARBA00022692"/>
    </source>
</evidence>
<dbReference type="Proteomes" id="UP000887566">
    <property type="component" value="Unplaced"/>
</dbReference>
<evidence type="ECO:0000256" key="2">
    <source>
        <dbReference type="ARBA" id="ARBA00007193"/>
    </source>
</evidence>
<evidence type="ECO:0000256" key="3">
    <source>
        <dbReference type="ARBA" id="ARBA00022448"/>
    </source>
</evidence>
<keyword evidence="16" id="KW-1185">Reference proteome</keyword>
<evidence type="ECO:0000256" key="1">
    <source>
        <dbReference type="ARBA" id="ARBA00004141"/>
    </source>
</evidence>
<dbReference type="PANTHER" id="PTHR11690:SF248">
    <property type="entry name" value="PICKPOCKET 17, ISOFORM A"/>
    <property type="match status" value="1"/>
</dbReference>
<keyword evidence="7" id="KW-0915">Sodium</keyword>
<dbReference type="PANTHER" id="PTHR11690">
    <property type="entry name" value="AMILORIDE-SENSITIVE SODIUM CHANNEL-RELATED"/>
    <property type="match status" value="1"/>
</dbReference>
<keyword evidence="11 13" id="KW-0739">Sodium transport</keyword>
<keyword evidence="9 15" id="KW-0472">Membrane</keyword>
<feature type="compositionally biased region" description="Acidic residues" evidence="14">
    <location>
        <begin position="1"/>
        <end position="12"/>
    </location>
</feature>
<keyword evidence="3 13" id="KW-0813">Transport</keyword>
<evidence type="ECO:0000256" key="14">
    <source>
        <dbReference type="SAM" id="MobiDB-lite"/>
    </source>
</evidence>
<protein>
    <submittedName>
        <fullName evidence="17 18">Uncharacterized protein</fullName>
    </submittedName>
</protein>
<evidence type="ECO:0000256" key="11">
    <source>
        <dbReference type="ARBA" id="ARBA00023201"/>
    </source>
</evidence>
<comment type="subcellular location">
    <subcellularLocation>
        <location evidence="1">Membrane</location>
        <topology evidence="1">Multi-pass membrane protein</topology>
    </subcellularLocation>
</comment>
<evidence type="ECO:0000313" key="18">
    <source>
        <dbReference type="WBParaSite" id="PSAMB.scaffold5375size11838.g26470.t1"/>
    </source>
</evidence>
<evidence type="ECO:0000256" key="12">
    <source>
        <dbReference type="ARBA" id="ARBA00023303"/>
    </source>
</evidence>
<reference evidence="17 18" key="1">
    <citation type="submission" date="2022-11" db="UniProtKB">
        <authorList>
            <consortium name="WormBaseParasite"/>
        </authorList>
    </citation>
    <scope>IDENTIFICATION</scope>
</reference>
<keyword evidence="4 13" id="KW-0894">Sodium channel</keyword>
<feature type="region of interest" description="Disordered" evidence="14">
    <location>
        <begin position="1"/>
        <end position="20"/>
    </location>
</feature>
<evidence type="ECO:0000256" key="6">
    <source>
        <dbReference type="ARBA" id="ARBA00022989"/>
    </source>
</evidence>
<evidence type="ECO:0000256" key="15">
    <source>
        <dbReference type="SAM" id="Phobius"/>
    </source>
</evidence>
<keyword evidence="5 13" id="KW-0812">Transmembrane</keyword>
<evidence type="ECO:0000313" key="16">
    <source>
        <dbReference type="Proteomes" id="UP000887566"/>
    </source>
</evidence>
<dbReference type="WBParaSite" id="PSAMB.scaffold2970size20307.g19772.t1">
    <property type="protein sequence ID" value="PSAMB.scaffold2970size20307.g19772.t1"/>
    <property type="gene ID" value="PSAMB.scaffold2970size20307.g19772"/>
</dbReference>
<evidence type="ECO:0000256" key="10">
    <source>
        <dbReference type="ARBA" id="ARBA00023180"/>
    </source>
</evidence>